<sequence>MDKAPSDSEATEIQPVDPDREWTGWALGTLRELVDIDMRTARRIEVQQMATPIVPPPPDFALMQARIARAVRLSIAMTERIREAYRARKDEREKAAVALRERRQRRRAQVARAVVAAVGGEASADAGLQAKLRESLTEAETPDVELDTLPVDEIVRRICRRLGRSPDPALLPWAWDDADGDEEAPEVLDEPSDGDVEAAGEPPAGDGRPSRPDRPAGGRPPARPRKPDSS</sequence>
<feature type="region of interest" description="Disordered" evidence="1">
    <location>
        <begin position="169"/>
        <end position="230"/>
    </location>
</feature>
<dbReference type="Proteomes" id="UP001262410">
    <property type="component" value="Unassembled WGS sequence"/>
</dbReference>
<feature type="compositionally biased region" description="Acidic residues" evidence="1">
    <location>
        <begin position="176"/>
        <end position="198"/>
    </location>
</feature>
<reference evidence="2 3" key="1">
    <citation type="submission" date="2023-07" db="EMBL/GenBank/DDBJ databases">
        <title>Sorghum-associated microbial communities from plants grown in Nebraska, USA.</title>
        <authorList>
            <person name="Schachtman D."/>
        </authorList>
    </citation>
    <scope>NUCLEOTIDE SEQUENCE [LARGE SCALE GENOMIC DNA]</scope>
    <source>
        <strain evidence="2 3">584</strain>
    </source>
</reference>
<dbReference type="EMBL" id="JAVDPW010000008">
    <property type="protein sequence ID" value="MDR6292095.1"/>
    <property type="molecule type" value="Genomic_DNA"/>
</dbReference>
<evidence type="ECO:0000313" key="3">
    <source>
        <dbReference type="Proteomes" id="UP001262410"/>
    </source>
</evidence>
<proteinExistence type="predicted"/>
<evidence type="ECO:0000313" key="2">
    <source>
        <dbReference type="EMBL" id="MDR6292095.1"/>
    </source>
</evidence>
<protein>
    <submittedName>
        <fullName evidence="2">Uncharacterized protein</fullName>
    </submittedName>
</protein>
<dbReference type="RefSeq" id="WP_309797882.1">
    <property type="nucleotide sequence ID" value="NZ_JAVDPW010000008.1"/>
</dbReference>
<organism evidence="2 3">
    <name type="scientific">Inquilinus ginsengisoli</name>
    <dbReference type="NCBI Taxonomy" id="363840"/>
    <lineage>
        <taxon>Bacteria</taxon>
        <taxon>Pseudomonadati</taxon>
        <taxon>Pseudomonadota</taxon>
        <taxon>Alphaproteobacteria</taxon>
        <taxon>Rhodospirillales</taxon>
        <taxon>Rhodospirillaceae</taxon>
        <taxon>Inquilinus</taxon>
    </lineage>
</organism>
<gene>
    <name evidence="2" type="ORF">E9232_004633</name>
</gene>
<comment type="caution">
    <text evidence="2">The sequence shown here is derived from an EMBL/GenBank/DDBJ whole genome shotgun (WGS) entry which is preliminary data.</text>
</comment>
<evidence type="ECO:0000256" key="1">
    <source>
        <dbReference type="SAM" id="MobiDB-lite"/>
    </source>
</evidence>
<accession>A0ABU1JX17</accession>
<name>A0ABU1JX17_9PROT</name>
<keyword evidence="3" id="KW-1185">Reference proteome</keyword>